<dbReference type="AlphaFoldDB" id="A0A1I7M5J5"/>
<dbReference type="Proteomes" id="UP000199391">
    <property type="component" value="Unassembled WGS sequence"/>
</dbReference>
<accession>A0A1I7M5J5</accession>
<gene>
    <name evidence="1" type="ORF">SAMN05216552_106012</name>
</gene>
<protein>
    <recommendedName>
        <fullName evidence="3">Transcriptional regulator</fullName>
    </recommendedName>
</protein>
<dbReference type="OrthoDB" id="8908960at2"/>
<evidence type="ECO:0000313" key="2">
    <source>
        <dbReference type="Proteomes" id="UP000199391"/>
    </source>
</evidence>
<evidence type="ECO:0000313" key="1">
    <source>
        <dbReference type="EMBL" id="SFV17157.1"/>
    </source>
</evidence>
<evidence type="ECO:0008006" key="3">
    <source>
        <dbReference type="Google" id="ProtNLM"/>
    </source>
</evidence>
<dbReference type="EMBL" id="FPBO01000060">
    <property type="protein sequence ID" value="SFV17157.1"/>
    <property type="molecule type" value="Genomic_DNA"/>
</dbReference>
<reference evidence="2" key="1">
    <citation type="submission" date="2016-10" db="EMBL/GenBank/DDBJ databases">
        <authorList>
            <person name="Varghese N."/>
            <person name="Submissions S."/>
        </authorList>
    </citation>
    <scope>NUCLEOTIDE SEQUENCE [LARGE SCALE GENOMIC DNA]</scope>
    <source>
        <strain evidence="2">CGMCC 1.11014</strain>
    </source>
</reference>
<dbReference type="GO" id="GO:0003677">
    <property type="term" value="F:DNA binding"/>
    <property type="evidence" value="ECO:0007669"/>
    <property type="project" value="InterPro"/>
</dbReference>
<dbReference type="Gene3D" id="1.10.260.40">
    <property type="entry name" value="lambda repressor-like DNA-binding domains"/>
    <property type="match status" value="1"/>
</dbReference>
<dbReference type="RefSeq" id="WP_143133464.1">
    <property type="nucleotide sequence ID" value="NZ_FPBO01000060.1"/>
</dbReference>
<dbReference type="InterPro" id="IPR010982">
    <property type="entry name" value="Lambda_DNA-bd_dom_sf"/>
</dbReference>
<proteinExistence type="predicted"/>
<dbReference type="STRING" id="1035707.SAMN05216552_106012"/>
<sequence>METTNEKLREEFSLRLKKELERMGLPITSPTRIAAEFSAKYPGNKIASQTVRKWLFAEAIPTQAKLVALAEWLEVSEQWLRFGTGRRRVVKAADAVHTLGERGVAVVVGKNQAAVVPVVELLAKLSPKNVRLVESMVRCVLASQNEDE</sequence>
<keyword evidence="2" id="KW-1185">Reference proteome</keyword>
<name>A0A1I7M5J5_9BURK</name>
<organism evidence="1 2">
    <name type="scientific">Pseudoduganella namucuonensis</name>
    <dbReference type="NCBI Taxonomy" id="1035707"/>
    <lineage>
        <taxon>Bacteria</taxon>
        <taxon>Pseudomonadati</taxon>
        <taxon>Pseudomonadota</taxon>
        <taxon>Betaproteobacteria</taxon>
        <taxon>Burkholderiales</taxon>
        <taxon>Oxalobacteraceae</taxon>
        <taxon>Telluria group</taxon>
        <taxon>Pseudoduganella</taxon>
    </lineage>
</organism>